<name>A0ABN9XYY1_9DINO</name>
<reference evidence="1" key="1">
    <citation type="submission" date="2023-10" db="EMBL/GenBank/DDBJ databases">
        <authorList>
            <person name="Chen Y."/>
            <person name="Shah S."/>
            <person name="Dougan E. K."/>
            <person name="Thang M."/>
            <person name="Chan C."/>
        </authorList>
    </citation>
    <scope>NUCLEOTIDE SEQUENCE [LARGE SCALE GENOMIC DNA]</scope>
</reference>
<evidence type="ECO:0000313" key="2">
    <source>
        <dbReference type="Proteomes" id="UP001189429"/>
    </source>
</evidence>
<dbReference type="EMBL" id="CAUYUJ010021542">
    <property type="protein sequence ID" value="CAK0905338.1"/>
    <property type="molecule type" value="Genomic_DNA"/>
</dbReference>
<sequence length="235" mass="26945">MAQIEDDIVADLAKVGVTVTTRFLPKEEFNAAMQAGDFNLCFAESWGPPYDPQSFATGWFMPGNEAHYPAMQKMEPPMTFTQMETLVTNVLSVENAMVRQEKWTEILLEMHRQAISAPLWSRRVPAIWNRRLQGYISGNQQYDYPMHNFVVDSGSDSVTVAPGAQTGLFVTTGPMDPHSYRPNEFFYQQLDRRRPRILRRQRCHRASAGYRMGGLRHQLGRPKVSLHAQDRRQVP</sequence>
<protein>
    <recommendedName>
        <fullName evidence="3">Subtilisin</fullName>
    </recommendedName>
</protein>
<dbReference type="Proteomes" id="UP001189429">
    <property type="component" value="Unassembled WGS sequence"/>
</dbReference>
<gene>
    <name evidence="1" type="ORF">PCOR1329_LOCUS81076</name>
</gene>
<keyword evidence="2" id="KW-1185">Reference proteome</keyword>
<dbReference type="Gene3D" id="3.10.105.10">
    <property type="entry name" value="Dipeptide-binding Protein, Domain 3"/>
    <property type="match status" value="1"/>
</dbReference>
<comment type="caution">
    <text evidence="1">The sequence shown here is derived from an EMBL/GenBank/DDBJ whole genome shotgun (WGS) entry which is preliminary data.</text>
</comment>
<accession>A0ABN9XYY1</accession>
<dbReference type="SUPFAM" id="SSF53850">
    <property type="entry name" value="Periplasmic binding protein-like II"/>
    <property type="match status" value="1"/>
</dbReference>
<organism evidence="1 2">
    <name type="scientific">Prorocentrum cordatum</name>
    <dbReference type="NCBI Taxonomy" id="2364126"/>
    <lineage>
        <taxon>Eukaryota</taxon>
        <taxon>Sar</taxon>
        <taxon>Alveolata</taxon>
        <taxon>Dinophyceae</taxon>
        <taxon>Prorocentrales</taxon>
        <taxon>Prorocentraceae</taxon>
        <taxon>Prorocentrum</taxon>
    </lineage>
</organism>
<evidence type="ECO:0008006" key="3">
    <source>
        <dbReference type="Google" id="ProtNLM"/>
    </source>
</evidence>
<proteinExistence type="predicted"/>
<evidence type="ECO:0000313" key="1">
    <source>
        <dbReference type="EMBL" id="CAK0905338.1"/>
    </source>
</evidence>